<dbReference type="InterPro" id="IPR043647">
    <property type="entry name" value="Noda_Vmethyltr_dom"/>
</dbReference>
<accession>D9IZ79</accession>
<evidence type="ECO:0000256" key="8">
    <source>
        <dbReference type="ARBA" id="ARBA00032757"/>
    </source>
</evidence>
<keyword evidence="10" id="KW-1133">Transmembrane helix</keyword>
<dbReference type="SUPFAM" id="SSF56672">
    <property type="entry name" value="DNA/RNA polymerases"/>
    <property type="match status" value="1"/>
</dbReference>
<dbReference type="InterPro" id="IPR043502">
    <property type="entry name" value="DNA/RNA_pol_sf"/>
</dbReference>
<evidence type="ECO:0000313" key="12">
    <source>
        <dbReference type="EMBL" id="ADI48250.1"/>
    </source>
</evidence>
<dbReference type="Pfam" id="PF19222">
    <property type="entry name" value="Noda_Vmethyltr"/>
    <property type="match status" value="1"/>
</dbReference>
<evidence type="ECO:0000256" key="3">
    <source>
        <dbReference type="ARBA" id="ARBA00022412"/>
    </source>
</evidence>
<keyword evidence="10" id="KW-0472">Membrane</keyword>
<organism evidence="12">
    <name type="scientific">Bat guano associated nodavirus GF-4n</name>
    <dbReference type="NCBI Taxonomy" id="795380"/>
    <lineage>
        <taxon>Viruses</taxon>
        <taxon>Riboviria</taxon>
        <taxon>Orthornavirae</taxon>
        <taxon>Kitrinoviricota</taxon>
        <taxon>Magsaviricetes</taxon>
        <taxon>Nodamuvirales</taxon>
        <taxon>Nodaviridae</taxon>
    </lineage>
</organism>
<feature type="domain" description="RdRp catalytic" evidence="11">
    <location>
        <begin position="560"/>
        <end position="680"/>
    </location>
</feature>
<evidence type="ECO:0000259" key="11">
    <source>
        <dbReference type="PROSITE" id="PS50507"/>
    </source>
</evidence>
<evidence type="ECO:0000256" key="10">
    <source>
        <dbReference type="SAM" id="Phobius"/>
    </source>
</evidence>
<keyword evidence="7" id="KW-0693">Viral RNA replication</keyword>
<feature type="transmembrane region" description="Helical" evidence="10">
    <location>
        <begin position="30"/>
        <end position="45"/>
    </location>
</feature>
<keyword evidence="4" id="KW-0696">RNA-directed RNA polymerase</keyword>
<evidence type="ECO:0000256" key="4">
    <source>
        <dbReference type="ARBA" id="ARBA00022484"/>
    </source>
</evidence>
<protein>
    <recommendedName>
        <fullName evidence="3">RNA-directed RNA polymerase</fullName>
        <ecNumber evidence="2">2.7.7.48</ecNumber>
    </recommendedName>
    <alternativeName>
        <fullName evidence="8">RNA replicase</fullName>
    </alternativeName>
</protein>
<dbReference type="PROSITE" id="PS50507">
    <property type="entry name" value="RDRP_SSRNA_POS"/>
    <property type="match status" value="1"/>
</dbReference>
<evidence type="ECO:0000256" key="2">
    <source>
        <dbReference type="ARBA" id="ARBA00012494"/>
    </source>
</evidence>
<keyword evidence="10" id="KW-0812">Transmembrane</keyword>
<dbReference type="GO" id="GO:0003723">
    <property type="term" value="F:RNA binding"/>
    <property type="evidence" value="ECO:0007669"/>
    <property type="project" value="InterPro"/>
</dbReference>
<reference evidence="12" key="1">
    <citation type="journal article" date="2010" name="J. Virol.">
        <title>Bat guano virome: predominance of dietary viruses from insects and plants plus novel mammalian viruses.</title>
        <authorList>
            <person name="Li L."/>
            <person name="Victoria J.G."/>
            <person name="Wang C."/>
            <person name="Jones M."/>
            <person name="Fellers G.M."/>
            <person name="Kunz T.H."/>
            <person name="Delwart E."/>
        </authorList>
    </citation>
    <scope>NUCLEOTIDE SEQUENCE</scope>
    <source>
        <strain evidence="12">GF-4n</strain>
    </source>
</reference>
<dbReference type="InterPro" id="IPR001205">
    <property type="entry name" value="RNA-dir_pol_C"/>
</dbReference>
<evidence type="ECO:0000256" key="1">
    <source>
        <dbReference type="ARBA" id="ARBA00007751"/>
    </source>
</evidence>
<dbReference type="GO" id="GO:0039694">
    <property type="term" value="P:viral RNA genome replication"/>
    <property type="evidence" value="ECO:0007669"/>
    <property type="project" value="InterPro"/>
</dbReference>
<dbReference type="GO" id="GO:0003968">
    <property type="term" value="F:RNA-directed RNA polymerase activity"/>
    <property type="evidence" value="ECO:0007669"/>
    <property type="project" value="UniProtKB-KW"/>
</dbReference>
<feature type="region of interest" description="Disordered" evidence="9">
    <location>
        <begin position="910"/>
        <end position="954"/>
    </location>
</feature>
<evidence type="ECO:0000256" key="9">
    <source>
        <dbReference type="SAM" id="MobiDB-lite"/>
    </source>
</evidence>
<dbReference type="Pfam" id="PF00680">
    <property type="entry name" value="RdRP_1"/>
    <property type="match status" value="1"/>
</dbReference>
<proteinExistence type="inferred from homology"/>
<name>D9IZ79_9VIRU</name>
<feature type="compositionally biased region" description="Basic and acidic residues" evidence="9">
    <location>
        <begin position="916"/>
        <end position="929"/>
    </location>
</feature>
<keyword evidence="5" id="KW-0808">Transferase</keyword>
<dbReference type="EC" id="2.7.7.48" evidence="2"/>
<keyword evidence="6" id="KW-0548">Nucleotidyltransferase</keyword>
<evidence type="ECO:0000256" key="5">
    <source>
        <dbReference type="ARBA" id="ARBA00022679"/>
    </source>
</evidence>
<dbReference type="GO" id="GO:0006351">
    <property type="term" value="P:DNA-templated transcription"/>
    <property type="evidence" value="ECO:0007669"/>
    <property type="project" value="InterPro"/>
</dbReference>
<comment type="similarity">
    <text evidence="1">Belongs to the nodaviridae RNA polymerase family.</text>
</comment>
<dbReference type="CDD" id="cd23173">
    <property type="entry name" value="ps-ssRNAv_Nodaviridae_RdRp"/>
    <property type="match status" value="1"/>
</dbReference>
<evidence type="ECO:0000256" key="6">
    <source>
        <dbReference type="ARBA" id="ARBA00022695"/>
    </source>
</evidence>
<evidence type="ECO:0000256" key="7">
    <source>
        <dbReference type="ARBA" id="ARBA00022953"/>
    </source>
</evidence>
<dbReference type="InterPro" id="IPR007094">
    <property type="entry name" value="RNA-dir_pol_PSvirus"/>
</dbReference>
<sequence length="954" mass="108333">MGRDTLSLLLRGTALFPACCIRMRRGTKMWIVAGGIAVFGAYYVYEQRRGLMNWLKWVGDCVVSHFSMRLHHTRRHLFNTRFYYHPAREIPGHSHPSAASIRNGAVFSMDNYASITGATFYTVSYSDRDRSRGQRLYYQPRDYCLEARNCDMRPTDIIRMVDVDYYVDMHYWLGLGHPVLLYTFVPTRAGGKTFDGSYSFSGNRVKYRVNGGATYEHQLWDYNHDFITVDKWTGVWVYSVDQKITTDPERRVVQLTPRCFVPKPLSWFVPRNPLRRLNVLHESDWSVLTSQDSSGTQYISIAKDASTYAVTMPRELYEAIKIRHDTSGNARNISDIERMLLKHGFEDPHIKAAILYDCISQVRIPTTAPIVTACGMASHYQTLKPLIMETGKLYARSVGPPIAPEAVFPVVSYNNDVACIEGRVEKVRNNTIPSGIYNQFAREFLEQMIPEDEVGKGVAWTVAQVIEKQSKPLQRVRSENARQWLGFAKMFVRSFQKREAYGNVTDPRNISTCPTDHVLRLSKYTYPFKYSILAKLPWYAPGLVPVEIVERLQRICDITDVLMLTDFSRLDGSVSSWMRVHLEQAAYLRWFGPDDELRRLLENDARAKAVTAHDLRYDPGSSRLSGSPLTTDGNTIMCAFVSFAAYRRAGFSPEQSIRMAALVYGDDTVVANVEPELLLSVAKDLGLTMKLDQAVRGQPVRFLGRLFCDPWTTTTSMQDPRRTLPKIHTSVTNPQEVPAKLALVWKAVGYLVTDRFTPLISTYCSTVIRCWGANQDWDLSNVPRACLADLPWFVQDIDSRNNTWPQSSADIELMFKVMADDLHVQVSELKAADDAIARAGSLEDWGVVRRSLPRFDVLVPKVRIPAVTDVATVQARLQAPEPQAPVDEDEEWREFNERFLRLRDPEAPPVVASATDGRDVPNEPIEVVHARRKRRRGRRVAAGDGGAAPLEPIT</sequence>
<dbReference type="EMBL" id="HM228873">
    <property type="protein sequence ID" value="ADI48250.1"/>
    <property type="molecule type" value="Genomic_RNA"/>
</dbReference>
<feature type="compositionally biased region" description="Basic residues" evidence="9">
    <location>
        <begin position="930"/>
        <end position="939"/>
    </location>
</feature>